<organism evidence="1">
    <name type="scientific">Firmicutes phage HS11</name>
    <dbReference type="NCBI Taxonomy" id="3056393"/>
    <lineage>
        <taxon>Viruses</taxon>
    </lineage>
</organism>
<sequence>MDEHKIELLLARTERHDKMLEDHSDRLIKLETHAGADYEWRKKIDENLGTINSKLEALLTADGNTYSTIKIAAITAFVSAIIGYAVKSMLG</sequence>
<protein>
    <submittedName>
        <fullName evidence="1">Hemolysin</fullName>
    </submittedName>
</protein>
<proteinExistence type="predicted"/>
<evidence type="ECO:0000313" key="1">
    <source>
        <dbReference type="EMBL" id="WLJ25939.1"/>
    </source>
</evidence>
<accession>A0AA49X4H9</accession>
<reference evidence="1" key="1">
    <citation type="submission" date="2023-04" db="EMBL/GenBank/DDBJ databases">
        <title>The human skin virome in hidradenitis suppurativa patients.</title>
        <authorList>
            <person name="Jansen D."/>
        </authorList>
    </citation>
    <scope>NUCLEOTIDE SEQUENCE</scope>
    <source>
        <strain evidence="1">VC3_JansenPhageH</strain>
    </source>
</reference>
<name>A0AA49X4H9_9VIRU</name>
<dbReference type="EMBL" id="OQ890319">
    <property type="protein sequence ID" value="WLJ25939.1"/>
    <property type="molecule type" value="Genomic_DNA"/>
</dbReference>